<evidence type="ECO:0000313" key="3">
    <source>
        <dbReference type="Proteomes" id="UP000603453"/>
    </source>
</evidence>
<sequence length="559" mass="61519">MNSPVNTDQPAAFQGSPTLMVSYSSSSESESTSSEAGSGQELSSGSDVAYHDGNDSDSMDVDNEGTPATLHSGQGEDASSVSPVVDSAEGSDYAGQIKALQNQIDGDAAKINQLNAVGDELLNNKGGNLAELPELLKANLAILDYVNKRVSGARESLVSLKKQEASLLEVTNRTNKLTIKGLKKKELDHTAVKAKDLPVFNVRPMKARKMNGEDDVNDEHMLCNFVLAFERAYKNENVNFDKVIKPEFKANKKLHWLCAVKMMQDRFVISSDKGIQKDNEVLFENGAIGPKDSLVKFMFKYSVLEITGNISTKDNYLFTACFIWNLKNEKLKTKVMDAMSEYMNTTQQGVSIRAVNTDEAFCEFYADFGNVTKAIYRKLTILEQCLEDEREKVSSFAGAASSSGASPDKSKKRKTNSSSGARVSPPWSSSAPTPSSSSVGSIKDHAINYELVRLEEVHKPSHVLNPDERNFLFKMKKCLNCRVTAFSPAHLEICPARKQHKVNSNTMINNNDDLAISDVNVLSKHINVNDESNSNSSDFSRSSNVQQYEDDEEVNFGDD</sequence>
<feature type="region of interest" description="Disordered" evidence="1">
    <location>
        <begin position="397"/>
        <end position="441"/>
    </location>
</feature>
<proteinExistence type="predicted"/>
<dbReference type="AlphaFoldDB" id="A0A8H7QH72"/>
<reference evidence="2" key="1">
    <citation type="submission" date="2020-12" db="EMBL/GenBank/DDBJ databases">
        <title>Metabolic potential, ecology and presence of endohyphal bacteria is reflected in genomic diversity of Mucoromycotina.</title>
        <authorList>
            <person name="Muszewska A."/>
            <person name="Okrasinska A."/>
            <person name="Steczkiewicz K."/>
            <person name="Drgas O."/>
            <person name="Orlowska M."/>
            <person name="Perlinska-Lenart U."/>
            <person name="Aleksandrzak-Piekarczyk T."/>
            <person name="Szatraj K."/>
            <person name="Zielenkiewicz U."/>
            <person name="Pilsyk S."/>
            <person name="Malc E."/>
            <person name="Mieczkowski P."/>
            <person name="Kruszewska J.S."/>
            <person name="Biernat P."/>
            <person name="Pawlowska J."/>
        </authorList>
    </citation>
    <scope>NUCLEOTIDE SEQUENCE</scope>
    <source>
        <strain evidence="2">WA0000017839</strain>
    </source>
</reference>
<dbReference type="EMBL" id="JAEPRD010000274">
    <property type="protein sequence ID" value="KAG2192704.1"/>
    <property type="molecule type" value="Genomic_DNA"/>
</dbReference>
<feature type="compositionally biased region" description="Low complexity" evidence="1">
    <location>
        <begin position="77"/>
        <end position="88"/>
    </location>
</feature>
<feature type="compositionally biased region" description="Low complexity" evidence="1">
    <location>
        <begin position="397"/>
        <end position="406"/>
    </location>
</feature>
<feature type="compositionally biased region" description="Polar residues" evidence="1">
    <location>
        <begin position="36"/>
        <end position="46"/>
    </location>
</feature>
<evidence type="ECO:0000256" key="1">
    <source>
        <dbReference type="SAM" id="MobiDB-lite"/>
    </source>
</evidence>
<feature type="compositionally biased region" description="Low complexity" evidence="1">
    <location>
        <begin position="424"/>
        <end position="441"/>
    </location>
</feature>
<evidence type="ECO:0000313" key="2">
    <source>
        <dbReference type="EMBL" id="KAG2192704.1"/>
    </source>
</evidence>
<feature type="compositionally biased region" description="Polar residues" evidence="1">
    <location>
        <begin position="1"/>
        <end position="21"/>
    </location>
</feature>
<dbReference type="Proteomes" id="UP000603453">
    <property type="component" value="Unassembled WGS sequence"/>
</dbReference>
<protein>
    <submittedName>
        <fullName evidence="2">Uncharacterized protein</fullName>
    </submittedName>
</protein>
<organism evidence="2 3">
    <name type="scientific">Mucor saturninus</name>
    <dbReference type="NCBI Taxonomy" id="64648"/>
    <lineage>
        <taxon>Eukaryota</taxon>
        <taxon>Fungi</taxon>
        <taxon>Fungi incertae sedis</taxon>
        <taxon>Mucoromycota</taxon>
        <taxon>Mucoromycotina</taxon>
        <taxon>Mucoromycetes</taxon>
        <taxon>Mucorales</taxon>
        <taxon>Mucorineae</taxon>
        <taxon>Mucoraceae</taxon>
        <taxon>Mucor</taxon>
    </lineage>
</organism>
<feature type="compositionally biased region" description="Acidic residues" evidence="1">
    <location>
        <begin position="548"/>
        <end position="559"/>
    </location>
</feature>
<feature type="compositionally biased region" description="Low complexity" evidence="1">
    <location>
        <begin position="22"/>
        <end position="35"/>
    </location>
</feature>
<gene>
    <name evidence="2" type="ORF">INT47_009306</name>
</gene>
<feature type="compositionally biased region" description="Low complexity" evidence="1">
    <location>
        <begin position="529"/>
        <end position="545"/>
    </location>
</feature>
<comment type="caution">
    <text evidence="2">The sequence shown here is derived from an EMBL/GenBank/DDBJ whole genome shotgun (WGS) entry which is preliminary data.</text>
</comment>
<feature type="region of interest" description="Disordered" evidence="1">
    <location>
        <begin position="1"/>
        <end position="88"/>
    </location>
</feature>
<keyword evidence="3" id="KW-1185">Reference proteome</keyword>
<feature type="region of interest" description="Disordered" evidence="1">
    <location>
        <begin position="528"/>
        <end position="559"/>
    </location>
</feature>
<name>A0A8H7QH72_9FUNG</name>
<accession>A0A8H7QH72</accession>